<dbReference type="AlphaFoldDB" id="A0A9Q3IQK8"/>
<evidence type="ECO:0008006" key="3">
    <source>
        <dbReference type="Google" id="ProtNLM"/>
    </source>
</evidence>
<evidence type="ECO:0000313" key="2">
    <source>
        <dbReference type="Proteomes" id="UP000765509"/>
    </source>
</evidence>
<keyword evidence="2" id="KW-1185">Reference proteome</keyword>
<dbReference type="EMBL" id="AVOT02053311">
    <property type="protein sequence ID" value="MBW0548154.1"/>
    <property type="molecule type" value="Genomic_DNA"/>
</dbReference>
<name>A0A9Q3IQK8_9BASI</name>
<protein>
    <recommendedName>
        <fullName evidence="3">DUF4219 domain-containing protein</fullName>
    </recommendedName>
</protein>
<accession>A0A9Q3IQK8</accession>
<evidence type="ECO:0000313" key="1">
    <source>
        <dbReference type="EMBL" id="MBW0548154.1"/>
    </source>
</evidence>
<dbReference type="Proteomes" id="UP000765509">
    <property type="component" value="Unassembled WGS sequence"/>
</dbReference>
<proteinExistence type="predicted"/>
<reference evidence="1" key="1">
    <citation type="submission" date="2021-03" db="EMBL/GenBank/DDBJ databases">
        <title>Draft genome sequence of rust myrtle Austropuccinia psidii MF-1, a brazilian biotype.</title>
        <authorList>
            <person name="Quecine M.C."/>
            <person name="Pachon D.M.R."/>
            <person name="Bonatelli M.L."/>
            <person name="Correr F.H."/>
            <person name="Franceschini L.M."/>
            <person name="Leite T.F."/>
            <person name="Margarido G.R.A."/>
            <person name="Almeida C.A."/>
            <person name="Ferrarezi J.A."/>
            <person name="Labate C.A."/>
        </authorList>
    </citation>
    <scope>NUCLEOTIDE SEQUENCE</scope>
    <source>
        <strain evidence="1">MF-1</strain>
    </source>
</reference>
<gene>
    <name evidence="1" type="ORF">O181_087869</name>
</gene>
<sequence length="201" mass="23273">MLEKTTEINKELNIPILDGSNYSQWHIHMKIHLQSKDLPDVCKKQLAEDANNTAASKWKKTSYKAINIIISQISDRVFLEVVNATTTEKANLIWSKIKNQYALVRAVNRGCIWMDWKRCFYNRNLQSYIDPCQKVILELDTVSIKVPNDLFSYSLLGKLAGDPRLQQFIEVLTLNKDLIEKPDSIHTKLQDYVHLTQNNNP</sequence>
<organism evidence="1 2">
    <name type="scientific">Austropuccinia psidii MF-1</name>
    <dbReference type="NCBI Taxonomy" id="1389203"/>
    <lineage>
        <taxon>Eukaryota</taxon>
        <taxon>Fungi</taxon>
        <taxon>Dikarya</taxon>
        <taxon>Basidiomycota</taxon>
        <taxon>Pucciniomycotina</taxon>
        <taxon>Pucciniomycetes</taxon>
        <taxon>Pucciniales</taxon>
        <taxon>Sphaerophragmiaceae</taxon>
        <taxon>Austropuccinia</taxon>
    </lineage>
</organism>
<comment type="caution">
    <text evidence="1">The sequence shown here is derived from an EMBL/GenBank/DDBJ whole genome shotgun (WGS) entry which is preliminary data.</text>
</comment>
<dbReference type="Pfam" id="PF14223">
    <property type="entry name" value="Retrotran_gag_2"/>
    <property type="match status" value="1"/>
</dbReference>